<feature type="compositionally biased region" description="Basic and acidic residues" evidence="6">
    <location>
        <begin position="323"/>
        <end position="334"/>
    </location>
</feature>
<reference evidence="7" key="1">
    <citation type="submission" date="2021-01" db="EMBL/GenBank/DDBJ databases">
        <authorList>
            <consortium name="Genoscope - CEA"/>
            <person name="William W."/>
        </authorList>
    </citation>
    <scope>NUCLEOTIDE SEQUENCE</scope>
</reference>
<dbReference type="Proteomes" id="UP000692954">
    <property type="component" value="Unassembled WGS sequence"/>
</dbReference>
<accession>A0A8S1JYA1</accession>
<keyword evidence="4" id="KW-0175">Coiled coil</keyword>
<name>A0A8S1JYA1_9CILI</name>
<dbReference type="GO" id="GO:0030687">
    <property type="term" value="C:preribosome, large subunit precursor"/>
    <property type="evidence" value="ECO:0007669"/>
    <property type="project" value="TreeGrafter"/>
</dbReference>
<evidence type="ECO:0000256" key="4">
    <source>
        <dbReference type="ARBA" id="ARBA00023054"/>
    </source>
</evidence>
<dbReference type="PANTHER" id="PTHR13028">
    <property type="entry name" value="RRNA PROCESSING PROTEIN EBNA1-BINDING PROTEIN-RELATED"/>
    <property type="match status" value="1"/>
</dbReference>
<feature type="compositionally biased region" description="Polar residues" evidence="6">
    <location>
        <begin position="239"/>
        <end position="269"/>
    </location>
</feature>
<keyword evidence="8" id="KW-1185">Reference proteome</keyword>
<gene>
    <name evidence="7" type="ORF">PSON_ATCC_30995.1.T0030010</name>
</gene>
<organism evidence="7 8">
    <name type="scientific">Paramecium sonneborni</name>
    <dbReference type="NCBI Taxonomy" id="65129"/>
    <lineage>
        <taxon>Eukaryota</taxon>
        <taxon>Sar</taxon>
        <taxon>Alveolata</taxon>
        <taxon>Ciliophora</taxon>
        <taxon>Intramacronucleata</taxon>
        <taxon>Oligohymenophorea</taxon>
        <taxon>Peniculida</taxon>
        <taxon>Parameciidae</taxon>
        <taxon>Paramecium</taxon>
    </lineage>
</organism>
<feature type="compositionally biased region" description="Low complexity" evidence="6">
    <location>
        <begin position="355"/>
        <end position="371"/>
    </location>
</feature>
<keyword evidence="3" id="KW-0690">Ribosome biogenesis</keyword>
<dbReference type="PANTHER" id="PTHR13028:SF0">
    <property type="entry name" value="RRNA-PROCESSING PROTEIN EBP2-RELATED"/>
    <property type="match status" value="1"/>
</dbReference>
<dbReference type="InterPro" id="IPR008610">
    <property type="entry name" value="Ebp2"/>
</dbReference>
<evidence type="ECO:0000256" key="6">
    <source>
        <dbReference type="SAM" id="MobiDB-lite"/>
    </source>
</evidence>
<comment type="caution">
    <text evidence="7">The sequence shown here is derived from an EMBL/GenBank/DDBJ whole genome shotgun (WGS) entry which is preliminary data.</text>
</comment>
<feature type="compositionally biased region" description="Polar residues" evidence="6">
    <location>
        <begin position="277"/>
        <end position="297"/>
    </location>
</feature>
<feature type="region of interest" description="Disordered" evidence="6">
    <location>
        <begin position="127"/>
        <end position="420"/>
    </location>
</feature>
<dbReference type="GO" id="GO:0042273">
    <property type="term" value="P:ribosomal large subunit biogenesis"/>
    <property type="evidence" value="ECO:0007669"/>
    <property type="project" value="TreeGrafter"/>
</dbReference>
<feature type="compositionally biased region" description="Gly residues" evidence="6">
    <location>
        <begin position="305"/>
        <end position="318"/>
    </location>
</feature>
<evidence type="ECO:0000256" key="2">
    <source>
        <dbReference type="ARBA" id="ARBA00007336"/>
    </source>
</evidence>
<evidence type="ECO:0000256" key="3">
    <source>
        <dbReference type="ARBA" id="ARBA00022517"/>
    </source>
</evidence>
<dbReference type="GO" id="GO:0005730">
    <property type="term" value="C:nucleolus"/>
    <property type="evidence" value="ECO:0007669"/>
    <property type="project" value="UniProtKB-SubCell"/>
</dbReference>
<feature type="compositionally biased region" description="Basic and acidic residues" evidence="6">
    <location>
        <begin position="172"/>
        <end position="192"/>
    </location>
</feature>
<comment type="subcellular location">
    <subcellularLocation>
        <location evidence="1">Nucleus</location>
        <location evidence="1">Nucleolus</location>
    </subcellularLocation>
</comment>
<sequence length="420" mass="48323">MVKQLFTEQEKQEILKKKAKEIREEFFQTYVPVQNAEESQKKKLMKKVPWNEHMTATSDDKILIDQTLGNEEAQREVQIYQITFANVQRSIAYLTQEGIPVQRPDDFEVEMFKSPKQMDKIKLKIEKKRDEKNKKEEEKMKKHSKKLNKQMKIKKMREEHKEKRKNKVAIEQWKKEIKEKGSEKARDLDEIIKQNNLKPKKFKKDKNQQQDGIKKGGMFKQKNDSKFGKFKKTGKMRTEQNSFQKGSNNKFGQRSQSSDANRFQNNNNRFEGKPQRSRSYSVQGNQRNNKQFGGDNNNYERKQFGGNGGKQYGGGKQQGGNQFERKPFRGKQGDGKSFGGKRQSGGKSFGGKYQGGKTFSGNKQGGNKSFSGKGGKSFSGKQQGGGKSFGGNFNKRGNQSFKKNNKSFGRGQSFKTKGNK</sequence>
<protein>
    <submittedName>
        <fullName evidence="7">Uncharacterized protein</fullName>
    </submittedName>
</protein>
<proteinExistence type="inferred from homology"/>
<feature type="compositionally biased region" description="Basic and acidic residues" evidence="6">
    <location>
        <begin position="205"/>
        <end position="214"/>
    </location>
</feature>
<feature type="compositionally biased region" description="Gly residues" evidence="6">
    <location>
        <begin position="372"/>
        <end position="389"/>
    </location>
</feature>
<dbReference type="GO" id="GO:0034399">
    <property type="term" value="C:nuclear periphery"/>
    <property type="evidence" value="ECO:0007669"/>
    <property type="project" value="TreeGrafter"/>
</dbReference>
<dbReference type="Pfam" id="PF05890">
    <property type="entry name" value="Ebp2"/>
    <property type="match status" value="1"/>
</dbReference>
<feature type="compositionally biased region" description="Basic and acidic residues" evidence="6">
    <location>
        <begin position="127"/>
        <end position="140"/>
    </location>
</feature>
<dbReference type="OrthoDB" id="313367at2759"/>
<dbReference type="GO" id="GO:0006364">
    <property type="term" value="P:rRNA processing"/>
    <property type="evidence" value="ECO:0007669"/>
    <property type="project" value="TreeGrafter"/>
</dbReference>
<evidence type="ECO:0000313" key="7">
    <source>
        <dbReference type="EMBL" id="CAD8047960.1"/>
    </source>
</evidence>
<evidence type="ECO:0000256" key="1">
    <source>
        <dbReference type="ARBA" id="ARBA00004604"/>
    </source>
</evidence>
<dbReference type="EMBL" id="CAJJDN010000003">
    <property type="protein sequence ID" value="CAD8047960.1"/>
    <property type="molecule type" value="Genomic_DNA"/>
</dbReference>
<dbReference type="AlphaFoldDB" id="A0A8S1JYA1"/>
<comment type="similarity">
    <text evidence="2">Belongs to the EBP2 family.</text>
</comment>
<evidence type="ECO:0000256" key="5">
    <source>
        <dbReference type="ARBA" id="ARBA00023242"/>
    </source>
</evidence>
<keyword evidence="5" id="KW-0539">Nucleus</keyword>
<evidence type="ECO:0000313" key="8">
    <source>
        <dbReference type="Proteomes" id="UP000692954"/>
    </source>
</evidence>
<feature type="compositionally biased region" description="Basic residues" evidence="6">
    <location>
        <begin position="141"/>
        <end position="155"/>
    </location>
</feature>